<sequence>MTQINFSTTNNAVTHLGRNLYSSTPPALAELVANSYDAYATKVDIKIEKSYIIIADNGKGMSIDELNNKYCKIGNPKQSEVAINGLPQRKPMGKKGIGKLATFSIGNQYEIFTKTKDDSQWINFMLDYNEMLKNDPYVAKIRFLNELPSEYSNYMNFDSGFIVKIFDLRRKFTQTSESNLTNQLSKRFYLTSNDFSLKIDNKDIELSKNSYYNDLQLVLYFGYKEDEIKAIFNNANIIIEEFQDNDTNISSYIRNNKIKGWIGSVEKPKDLSKDGNGAFVIAYMNNKIADENIFKNKPDARIASQYIVGEIQVDFLDTDNDPITSSRQGLDESNNDVKIFIDNMDKIRRKFISKWNDFRMRNAVDTLPERIKNNDSYKEWLSKLTEDEKTINNKLLSLFVTRLNDDSEIYSKEVNSMITSIANVVNNISIDEIDKEINEISEDAKSVFSLMSKFMEKIAKAEQIQTADIIDRRLKAIDRLEKLMNDSTSTEKIFQDHLYNNPWLINPYWNTNNDINFERIKEQYIKIRSGDKDKIGRIDILIKVQEEKYPIIIELKKNNPKDHALVTYSSLYDQIKKYKQGVKQSLTEPNKDDIRLEDIKAICIISESTSTDETNRINITSREFEKLKDDNIEVYTYAELLEKAKNMYKEFMENIKKSKIVPSLS</sequence>
<keyword evidence="2" id="KW-1185">Reference proteome</keyword>
<evidence type="ECO:0000313" key="1">
    <source>
        <dbReference type="EMBL" id="WWC41063.1"/>
    </source>
</evidence>
<protein>
    <submittedName>
        <fullName evidence="1">ATP-binding protein</fullName>
    </submittedName>
</protein>
<dbReference type="Gene3D" id="3.40.1350.10">
    <property type="match status" value="1"/>
</dbReference>
<dbReference type="EMBL" id="CP144916">
    <property type="protein sequence ID" value="WWC41063.1"/>
    <property type="molecule type" value="Genomic_DNA"/>
</dbReference>
<dbReference type="Pfam" id="PF13589">
    <property type="entry name" value="HATPase_c_3"/>
    <property type="match status" value="1"/>
</dbReference>
<organism evidence="1 2">
    <name type="scientific">Campylobacter vicugnae</name>
    <dbReference type="NCBI Taxonomy" id="1660076"/>
    <lineage>
        <taxon>Bacteria</taxon>
        <taxon>Pseudomonadati</taxon>
        <taxon>Campylobacterota</taxon>
        <taxon>Epsilonproteobacteria</taxon>
        <taxon>Campylobacterales</taxon>
        <taxon>Campylobacteraceae</taxon>
        <taxon>Campylobacter</taxon>
    </lineage>
</organism>
<reference evidence="1 2" key="1">
    <citation type="journal article" date="2017" name="Genome Biol. Evol.">
        <title>Comparative Genomic Analysis Identifies a Campylobacter Clade Deficient in Selenium Metabolism.</title>
        <authorList>
            <person name="Miller W.G."/>
            <person name="Yee E."/>
            <person name="Lopes B.S."/>
            <person name="Chapman M.H."/>
            <person name="Huynh S."/>
            <person name="Bono J.L."/>
            <person name="Parker C.T."/>
            <person name="Strachan N.J.C."/>
            <person name="Forbes K.J."/>
        </authorList>
    </citation>
    <scope>NUCLEOTIDE SEQUENCE [LARGE SCALE GENOMIC DNA]</scope>
    <source>
        <strain evidence="1 2">RM9261</strain>
    </source>
</reference>
<dbReference type="RefSeq" id="WP_086302716.1">
    <property type="nucleotide sequence ID" value="NZ_CP018793.1"/>
</dbReference>
<dbReference type="InterPro" id="IPR036890">
    <property type="entry name" value="HATPase_C_sf"/>
</dbReference>
<evidence type="ECO:0000313" key="2">
    <source>
        <dbReference type="Proteomes" id="UP001318120"/>
    </source>
</evidence>
<proteinExistence type="predicted"/>
<dbReference type="Gene3D" id="3.30.565.10">
    <property type="entry name" value="Histidine kinase-like ATPase, C-terminal domain"/>
    <property type="match status" value="1"/>
</dbReference>
<gene>
    <name evidence="1" type="ORF">CVIC9261_04940</name>
</gene>
<dbReference type="GO" id="GO:0005524">
    <property type="term" value="F:ATP binding"/>
    <property type="evidence" value="ECO:0007669"/>
    <property type="project" value="UniProtKB-KW"/>
</dbReference>
<dbReference type="GeneID" id="93113432"/>
<dbReference type="Proteomes" id="UP001318120">
    <property type="component" value="Chromosome"/>
</dbReference>
<keyword evidence="1" id="KW-0067">ATP-binding</keyword>
<dbReference type="InterPro" id="IPR011856">
    <property type="entry name" value="tRNA_endonuc-like_dom_sf"/>
</dbReference>
<dbReference type="SUPFAM" id="SSF55874">
    <property type="entry name" value="ATPase domain of HSP90 chaperone/DNA topoisomerase II/histidine kinase"/>
    <property type="match status" value="1"/>
</dbReference>
<accession>A0ABZ2E5T5</accession>
<name>A0ABZ2E5T5_9BACT</name>
<keyword evidence="1" id="KW-0547">Nucleotide-binding</keyword>